<accession>A0ACA9N678</accession>
<feature type="non-terminal residue" evidence="1">
    <location>
        <position position="1"/>
    </location>
</feature>
<dbReference type="Proteomes" id="UP000789702">
    <property type="component" value="Unassembled WGS sequence"/>
</dbReference>
<name>A0ACA9N678_9GLOM</name>
<evidence type="ECO:0000313" key="1">
    <source>
        <dbReference type="EMBL" id="CAG8630431.1"/>
    </source>
</evidence>
<reference evidence="1" key="1">
    <citation type="submission" date="2021-06" db="EMBL/GenBank/DDBJ databases">
        <authorList>
            <person name="Kallberg Y."/>
            <person name="Tangrot J."/>
            <person name="Rosling A."/>
        </authorList>
    </citation>
    <scope>NUCLEOTIDE SEQUENCE</scope>
    <source>
        <strain evidence="1">IL203A</strain>
    </source>
</reference>
<protein>
    <submittedName>
        <fullName evidence="1">10565_t:CDS:1</fullName>
    </submittedName>
</protein>
<gene>
    <name evidence="1" type="ORF">DHETER_LOCUS8377</name>
</gene>
<keyword evidence="2" id="KW-1185">Reference proteome</keyword>
<proteinExistence type="predicted"/>
<sequence>DVYKAEWLGGEIEHIDLTKNSVLRKGLQHVVLKAISKNVEILFAQLISANAHGAGTKCYEFSRFASSSDLFIIMKLYKENSRLRILEAW</sequence>
<evidence type="ECO:0000313" key="2">
    <source>
        <dbReference type="Proteomes" id="UP000789702"/>
    </source>
</evidence>
<comment type="caution">
    <text evidence="1">The sequence shown here is derived from an EMBL/GenBank/DDBJ whole genome shotgun (WGS) entry which is preliminary data.</text>
</comment>
<organism evidence="1 2">
    <name type="scientific">Dentiscutata heterogama</name>
    <dbReference type="NCBI Taxonomy" id="1316150"/>
    <lineage>
        <taxon>Eukaryota</taxon>
        <taxon>Fungi</taxon>
        <taxon>Fungi incertae sedis</taxon>
        <taxon>Mucoromycota</taxon>
        <taxon>Glomeromycotina</taxon>
        <taxon>Glomeromycetes</taxon>
        <taxon>Diversisporales</taxon>
        <taxon>Gigasporaceae</taxon>
        <taxon>Dentiscutata</taxon>
    </lineage>
</organism>
<dbReference type="EMBL" id="CAJVPU010013209">
    <property type="protein sequence ID" value="CAG8630431.1"/>
    <property type="molecule type" value="Genomic_DNA"/>
</dbReference>